<proteinExistence type="predicted"/>
<feature type="region of interest" description="Disordered" evidence="1">
    <location>
        <begin position="546"/>
        <end position="582"/>
    </location>
</feature>
<feature type="compositionally biased region" description="Basic and acidic residues" evidence="1">
    <location>
        <begin position="881"/>
        <end position="903"/>
    </location>
</feature>
<feature type="region of interest" description="Disordered" evidence="1">
    <location>
        <begin position="291"/>
        <end position="368"/>
    </location>
</feature>
<reference evidence="2" key="3">
    <citation type="submission" date="2025-09" db="UniProtKB">
        <authorList>
            <consortium name="Ensembl"/>
        </authorList>
    </citation>
    <scope>IDENTIFICATION</scope>
</reference>
<dbReference type="STRING" id="29139.ENSVURP00010010946"/>
<feature type="compositionally biased region" description="Basic and acidic residues" evidence="1">
    <location>
        <begin position="291"/>
        <end position="324"/>
    </location>
</feature>
<evidence type="ECO:0000256" key="1">
    <source>
        <dbReference type="SAM" id="MobiDB-lite"/>
    </source>
</evidence>
<dbReference type="InterPro" id="IPR026158">
    <property type="entry name" value="ApolipoprotB_rcpt"/>
</dbReference>
<evidence type="ECO:0000313" key="3">
    <source>
        <dbReference type="Proteomes" id="UP000314987"/>
    </source>
</evidence>
<feature type="region of interest" description="Disordered" evidence="1">
    <location>
        <begin position="155"/>
        <end position="269"/>
    </location>
</feature>
<feature type="compositionally biased region" description="Basic and acidic residues" evidence="1">
    <location>
        <begin position="784"/>
        <end position="809"/>
    </location>
</feature>
<reference evidence="3" key="1">
    <citation type="submission" date="2018-12" db="EMBL/GenBank/DDBJ databases">
        <authorList>
            <person name="Yazar S."/>
        </authorList>
    </citation>
    <scope>NUCLEOTIDE SEQUENCE [LARGE SCALE GENOMIC DNA]</scope>
</reference>
<feature type="region of interest" description="Disordered" evidence="1">
    <location>
        <begin position="443"/>
        <end position="470"/>
    </location>
</feature>
<feature type="compositionally biased region" description="Basic and acidic residues" evidence="1">
    <location>
        <begin position="1075"/>
        <end position="1111"/>
    </location>
</feature>
<sequence>MTEEGKVITGFLLGQKDRPMELLRLHFPGVHRALRDALDSLSTFASYFLGDAVPSAEEREENLSRRDGGRGEELWEMTAEGGQQAKECKGALEEEGISPRDLEDAFPSRGSESGEALEKGKEKKAREIQESEAEGIWEIGKETGACLSEETTRVCRTWDSSNENSKEVKGEIRGNDKIEVRGAEPKQGQKTDAVEARECKKEALLAEGYPGTEGFASEEKGGREPKAQGKKNQEPHKKEVSVGKAENYWEREETEPVGEQKEEVKEIKPGDLEERTLIAFGMESEYGIMWEKEKDRQTQEAEGNIRDWQETRESEKAQRMKKGEPGNGQKTEMETRKSHETKKGPDRALGVGFGKDEKVETPEKQELEKHEVKVAWEAEKIEIRCAKKEIEKKVAWEVQGVKPVDIDIEKLQGIQEPGEKTEREDNIKSEVWITSVIEKAEAREAVKSKTAETSPKKEAEETWKAEDMEISGEWNMEVIRRGWDTEEAAGKDWEKKKDKERETEENPFPEQVQIQKTGREEEVTDFWVLEKKKIVKVLESGMEAEGSWGLEGEAGESCENQKEQNGGQDIQETTVWEGTLDNVSRSKEIESVEAKEVMGGWEIASERPQEVGETERIEDSNEIWVTRPEKEVEGAKLMKEAEVGKSQELDTKDNGSYGTEEDRKDQNTEIGRNWNMESESGRAQETEKEPKRVQDLMEEEAKGKEEEPFRIPERETLKGCEMEAYSAQNIKNTENGNVQEVKKQDLVVVKSWKIMEGEFVSGQVTEIEDKGGCEGEEEVFTPQTRKDKGNWEAKGSQEFKQQEVPKAEVKTGWGAKEAGTTEPEMEEKEVREVWEKEFEGGQEAQVDRGHKMEESEARKLQEREAMEAKEYWETEGEVIRSQEMKEVEGSQERENKSSRALDREAEEVWEGNAGSPWNTEIVNEKVDLNLKEAEAGRSQETEQKMKRDWKEIQSGWDSEEATSQERTETRESLGSNLLEVGDREALEEENKGFWEAEGTEECQATKRMTERDQVVEESEAERTWERGGKESEGGQGTGSADAEESLIAEKEEAGSNSEKEKSAFCQGAEIQRAMTNKDVELKKEEEMKEGQIKSEKKPEEGKENRETEKGVGDQGVNSESTWSKEEEKRYEENTQAEAKAGGSHAVEGESSTDNQYMEKVEANGGRRPETEKMEGSDDIEEADIQGAGNREELVPAGCSDNEKAAGWGDGDKDSETSGVWESSDKTGRVWDLEKAEPGQGRGTEGAADTGSGALGASENRETEATAPTNSIALRLSPAPNPADEAQSSWSEVPIPGPCLDLSIPRSRVLLSRNASQRRSRPSFRRAPAPEKGDSDDDDESLGFLPDEGSPASKLRLLQSEETAVPSPPKPEETPVTARKRPLGHGFGLAHPSMMQELQARLGRPKPQ</sequence>
<feature type="compositionally biased region" description="Basic and acidic residues" evidence="1">
    <location>
        <begin position="217"/>
        <end position="251"/>
    </location>
</feature>
<feature type="compositionally biased region" description="Basic and acidic residues" evidence="1">
    <location>
        <begin position="679"/>
        <end position="715"/>
    </location>
</feature>
<feature type="region of interest" description="Disordered" evidence="1">
    <location>
        <begin position="881"/>
        <end position="917"/>
    </location>
</feature>
<evidence type="ECO:0008006" key="4">
    <source>
        <dbReference type="Google" id="ProtNLM"/>
    </source>
</evidence>
<evidence type="ECO:0000313" key="2">
    <source>
        <dbReference type="Ensembl" id="ENSVURP00010010946.1"/>
    </source>
</evidence>
<feature type="compositionally biased region" description="Basic and acidic residues" evidence="1">
    <location>
        <begin position="980"/>
        <end position="994"/>
    </location>
</feature>
<dbReference type="OMA" id="GTHQGDT"/>
<dbReference type="PANTHER" id="PTHR15964:SF0">
    <property type="entry name" value="APOLIPOPROTEIN B RECEPTOR"/>
    <property type="match status" value="1"/>
</dbReference>
<feature type="compositionally biased region" description="Basic and acidic residues" evidence="1">
    <location>
        <begin position="443"/>
        <end position="467"/>
    </location>
</feature>
<feature type="region of interest" description="Disordered" evidence="1">
    <location>
        <begin position="484"/>
        <end position="517"/>
    </location>
</feature>
<feature type="compositionally biased region" description="Polar residues" evidence="1">
    <location>
        <begin position="563"/>
        <end position="576"/>
    </location>
</feature>
<feature type="region of interest" description="Disordered" evidence="1">
    <location>
        <begin position="96"/>
        <end position="136"/>
    </location>
</feature>
<feature type="compositionally biased region" description="Basic and acidic residues" evidence="1">
    <location>
        <begin position="1003"/>
        <end position="1032"/>
    </location>
</feature>
<name>A0A4X2KLQ4_VOMUR</name>
<feature type="compositionally biased region" description="Basic and acidic residues" evidence="1">
    <location>
        <begin position="828"/>
        <end position="862"/>
    </location>
</feature>
<feature type="compositionally biased region" description="Basic and acidic residues" evidence="1">
    <location>
        <begin position="932"/>
        <end position="951"/>
    </location>
</feature>
<gene>
    <name evidence="2" type="primary">APOBR</name>
</gene>
<feature type="compositionally biased region" description="Basic and acidic residues" evidence="1">
    <location>
        <begin position="116"/>
        <end position="129"/>
    </location>
</feature>
<dbReference type="GO" id="GO:0030228">
    <property type="term" value="F:lipoprotein particle receptor activity"/>
    <property type="evidence" value="ECO:0007669"/>
    <property type="project" value="InterPro"/>
</dbReference>
<reference evidence="2" key="2">
    <citation type="submission" date="2025-08" db="UniProtKB">
        <authorList>
            <consortium name="Ensembl"/>
        </authorList>
    </citation>
    <scope>IDENTIFICATION</scope>
</reference>
<feature type="compositionally biased region" description="Basic and acidic residues" evidence="1">
    <location>
        <begin position="354"/>
        <end position="368"/>
    </location>
</feature>
<feature type="region of interest" description="Disordered" evidence="1">
    <location>
        <begin position="932"/>
        <end position="1407"/>
    </location>
</feature>
<feature type="region of interest" description="Disordered" evidence="1">
    <location>
        <begin position="768"/>
        <end position="862"/>
    </location>
</feature>
<feature type="compositionally biased region" description="Basic and acidic residues" evidence="1">
    <location>
        <begin position="164"/>
        <end position="204"/>
    </location>
</feature>
<organism evidence="2 3">
    <name type="scientific">Vombatus ursinus</name>
    <name type="common">Common wombat</name>
    <dbReference type="NCBI Taxonomy" id="29139"/>
    <lineage>
        <taxon>Eukaryota</taxon>
        <taxon>Metazoa</taxon>
        <taxon>Chordata</taxon>
        <taxon>Craniata</taxon>
        <taxon>Vertebrata</taxon>
        <taxon>Euteleostomi</taxon>
        <taxon>Mammalia</taxon>
        <taxon>Metatheria</taxon>
        <taxon>Diprotodontia</taxon>
        <taxon>Vombatidae</taxon>
        <taxon>Vombatus</taxon>
    </lineage>
</organism>
<dbReference type="Proteomes" id="UP000314987">
    <property type="component" value="Unassembled WGS sequence"/>
</dbReference>
<keyword evidence="3" id="KW-1185">Reference proteome</keyword>
<feature type="compositionally biased region" description="Basic and acidic residues" evidence="1">
    <location>
        <begin position="1122"/>
        <end position="1132"/>
    </location>
</feature>
<feature type="compositionally biased region" description="Basic and acidic residues" evidence="1">
    <location>
        <begin position="1156"/>
        <end position="1175"/>
    </location>
</feature>
<protein>
    <recommendedName>
        <fullName evidence="4">Apolipoprotein B receptor</fullName>
    </recommendedName>
</protein>
<feature type="compositionally biased region" description="Basic and acidic residues" evidence="1">
    <location>
        <begin position="258"/>
        <end position="269"/>
    </location>
</feature>
<feature type="compositionally biased region" description="Basic and acidic residues" evidence="1">
    <location>
        <begin position="484"/>
        <end position="504"/>
    </location>
</feature>
<dbReference type="PANTHER" id="PTHR15964">
    <property type="entry name" value="APOLIPOPROTEIN B48 RECEPTOR"/>
    <property type="match status" value="1"/>
</dbReference>
<feature type="region of interest" description="Disordered" evidence="1">
    <location>
        <begin position="600"/>
        <end position="715"/>
    </location>
</feature>
<dbReference type="Ensembl" id="ENSVURT00010012435.1">
    <property type="protein sequence ID" value="ENSVURP00010010946.1"/>
    <property type="gene ID" value="ENSVURG00010008460.1"/>
</dbReference>
<feature type="compositionally biased region" description="Basic and acidic residues" evidence="1">
    <location>
        <begin position="604"/>
        <end position="619"/>
    </location>
</feature>
<dbReference type="GO" id="GO:0006869">
    <property type="term" value="P:lipid transport"/>
    <property type="evidence" value="ECO:0007669"/>
    <property type="project" value="InterPro"/>
</dbReference>
<feature type="compositionally biased region" description="Basic and acidic residues" evidence="1">
    <location>
        <begin position="627"/>
        <end position="653"/>
    </location>
</feature>
<accession>A0A4X2KLQ4</accession>
<feature type="compositionally biased region" description="Basic and acidic residues" evidence="1">
    <location>
        <begin position="1047"/>
        <end position="1062"/>
    </location>
</feature>
<feature type="compositionally biased region" description="Basic and acidic residues" evidence="1">
    <location>
        <begin position="331"/>
        <end position="346"/>
    </location>
</feature>
<feature type="compositionally biased region" description="Basic and acidic residues" evidence="1">
    <location>
        <begin position="1222"/>
        <end position="1236"/>
    </location>
</feature>
<dbReference type="GeneTree" id="ENSGT00970000197238"/>